<comment type="caution">
    <text evidence="1">The sequence shown here is derived from an EMBL/GenBank/DDBJ whole genome shotgun (WGS) entry which is preliminary data.</text>
</comment>
<protein>
    <submittedName>
        <fullName evidence="1">Uncharacterized protein</fullName>
    </submittedName>
</protein>
<evidence type="ECO:0000313" key="2">
    <source>
        <dbReference type="EMBL" id="TYK25761.1"/>
    </source>
</evidence>
<dbReference type="EMBL" id="SSTD01003772">
    <property type="protein sequence ID" value="TYK25761.1"/>
    <property type="molecule type" value="Genomic_DNA"/>
</dbReference>
<organism evidence="1 3">
    <name type="scientific">Cucumis melo var. makuwa</name>
    <name type="common">Oriental melon</name>
    <dbReference type="NCBI Taxonomy" id="1194695"/>
    <lineage>
        <taxon>Eukaryota</taxon>
        <taxon>Viridiplantae</taxon>
        <taxon>Streptophyta</taxon>
        <taxon>Embryophyta</taxon>
        <taxon>Tracheophyta</taxon>
        <taxon>Spermatophyta</taxon>
        <taxon>Magnoliopsida</taxon>
        <taxon>eudicotyledons</taxon>
        <taxon>Gunneridae</taxon>
        <taxon>Pentapetalae</taxon>
        <taxon>rosids</taxon>
        <taxon>fabids</taxon>
        <taxon>Cucurbitales</taxon>
        <taxon>Cucurbitaceae</taxon>
        <taxon>Benincaseae</taxon>
        <taxon>Cucumis</taxon>
    </lineage>
</organism>
<evidence type="ECO:0000313" key="4">
    <source>
        <dbReference type="Proteomes" id="UP000321947"/>
    </source>
</evidence>
<accession>A0A5A7SVS7</accession>
<proteinExistence type="predicted"/>
<gene>
    <name evidence="2" type="ORF">E5676_scaffold862G00630</name>
    <name evidence="1" type="ORF">E6C27_scaffold285G00020</name>
</gene>
<reference evidence="3 4" key="1">
    <citation type="submission" date="2019-08" db="EMBL/GenBank/DDBJ databases">
        <title>Draft genome sequences of two oriental melons (Cucumis melo L. var makuwa).</title>
        <authorList>
            <person name="Kwon S.-Y."/>
        </authorList>
    </citation>
    <scope>NUCLEOTIDE SEQUENCE [LARGE SCALE GENOMIC DNA]</scope>
    <source>
        <strain evidence="4">cv. Chang Bougi</strain>
        <strain evidence="3">cv. SW 3</strain>
        <tissue evidence="1">Leaf</tissue>
    </source>
</reference>
<evidence type="ECO:0000313" key="3">
    <source>
        <dbReference type="Proteomes" id="UP000321393"/>
    </source>
</evidence>
<dbReference type="AlphaFoldDB" id="A0A5A7SVS7"/>
<dbReference type="Proteomes" id="UP000321947">
    <property type="component" value="Unassembled WGS sequence"/>
</dbReference>
<sequence length="101" mass="11552">MTKLDHDNVMLELDHDYIMTELGHDDVMPELDHDDIMPELDHDNVMSVLDQDSRALFILSCLNSMVAAKCHHNPIALEILCTLTVKNSVKKMFEGFSKPRD</sequence>
<name>A0A5A7SVS7_CUCMM</name>
<evidence type="ECO:0000313" key="1">
    <source>
        <dbReference type="EMBL" id="KAA0035394.1"/>
    </source>
</evidence>
<dbReference type="Proteomes" id="UP000321393">
    <property type="component" value="Unassembled WGS sequence"/>
</dbReference>
<dbReference type="EMBL" id="SSTE01019907">
    <property type="protein sequence ID" value="KAA0035394.1"/>
    <property type="molecule type" value="Genomic_DNA"/>
</dbReference>